<dbReference type="Proteomes" id="UP001154282">
    <property type="component" value="Unassembled WGS sequence"/>
</dbReference>
<dbReference type="EMBL" id="CAMGYJ010000009">
    <property type="protein sequence ID" value="CAI0475105.1"/>
    <property type="molecule type" value="Genomic_DNA"/>
</dbReference>
<keyword evidence="2" id="KW-1185">Reference proteome</keyword>
<gene>
    <name evidence="1" type="ORF">LITE_LOCUS40318</name>
</gene>
<name>A0AAV0PVT8_9ROSI</name>
<proteinExistence type="predicted"/>
<protein>
    <submittedName>
        <fullName evidence="1">Uncharacterized protein</fullName>
    </submittedName>
</protein>
<sequence length="15" mass="1813">MSSSRSSPFLRRLCW</sequence>
<evidence type="ECO:0000313" key="1">
    <source>
        <dbReference type="EMBL" id="CAI0475105.1"/>
    </source>
</evidence>
<evidence type="ECO:0000313" key="2">
    <source>
        <dbReference type="Proteomes" id="UP001154282"/>
    </source>
</evidence>
<accession>A0AAV0PVT8</accession>
<comment type="caution">
    <text evidence="1">The sequence shown here is derived from an EMBL/GenBank/DDBJ whole genome shotgun (WGS) entry which is preliminary data.</text>
</comment>
<reference evidence="1" key="1">
    <citation type="submission" date="2022-08" db="EMBL/GenBank/DDBJ databases">
        <authorList>
            <person name="Gutierrez-Valencia J."/>
        </authorList>
    </citation>
    <scope>NUCLEOTIDE SEQUENCE</scope>
</reference>
<organism evidence="1 2">
    <name type="scientific">Linum tenue</name>
    <dbReference type="NCBI Taxonomy" id="586396"/>
    <lineage>
        <taxon>Eukaryota</taxon>
        <taxon>Viridiplantae</taxon>
        <taxon>Streptophyta</taxon>
        <taxon>Embryophyta</taxon>
        <taxon>Tracheophyta</taxon>
        <taxon>Spermatophyta</taxon>
        <taxon>Magnoliopsida</taxon>
        <taxon>eudicotyledons</taxon>
        <taxon>Gunneridae</taxon>
        <taxon>Pentapetalae</taxon>
        <taxon>rosids</taxon>
        <taxon>fabids</taxon>
        <taxon>Malpighiales</taxon>
        <taxon>Linaceae</taxon>
        <taxon>Linum</taxon>
    </lineage>
</organism>